<dbReference type="CDD" id="cd17933">
    <property type="entry name" value="DEXSc_RecD-like"/>
    <property type="match status" value="1"/>
</dbReference>
<dbReference type="Gene3D" id="3.40.50.300">
    <property type="entry name" value="P-loop containing nucleotide triphosphate hydrolases"/>
    <property type="match status" value="2"/>
</dbReference>
<dbReference type="GO" id="GO:0043139">
    <property type="term" value="F:5'-3' DNA helicase activity"/>
    <property type="evidence" value="ECO:0007669"/>
    <property type="project" value="UniProtKB-UniRule"/>
</dbReference>
<dbReference type="CDD" id="cd18809">
    <property type="entry name" value="SF1_C_RecD"/>
    <property type="match status" value="1"/>
</dbReference>
<dbReference type="Pfam" id="PF18335">
    <property type="entry name" value="SH3_13"/>
    <property type="match status" value="1"/>
</dbReference>
<keyword evidence="3" id="KW-0238">DNA-binding</keyword>
<dbReference type="AlphaFoldDB" id="A0A9D2JRZ8"/>
<dbReference type="EMBL" id="DXBG01000016">
    <property type="protein sequence ID" value="HIZ64387.1"/>
    <property type="molecule type" value="Genomic_DNA"/>
</dbReference>
<keyword evidence="3 5" id="KW-0347">Helicase</keyword>
<comment type="catalytic activity">
    <reaction evidence="3">
        <text>ATP + H2O = ADP + phosphate + H(+)</text>
        <dbReference type="Rhea" id="RHEA:13065"/>
        <dbReference type="ChEBI" id="CHEBI:15377"/>
        <dbReference type="ChEBI" id="CHEBI:15378"/>
        <dbReference type="ChEBI" id="CHEBI:30616"/>
        <dbReference type="ChEBI" id="CHEBI:43474"/>
        <dbReference type="ChEBI" id="CHEBI:456216"/>
        <dbReference type="EC" id="5.6.2.3"/>
    </reaction>
</comment>
<dbReference type="Pfam" id="PF23139">
    <property type="entry name" value="OB_YrrC"/>
    <property type="match status" value="1"/>
</dbReference>
<comment type="similarity">
    <text evidence="3">Belongs to the RecD family. RecD2 subfamily.</text>
</comment>
<comment type="function">
    <text evidence="3">DNA-dependent ATPase and ATP-dependent 5'-3' DNA helicase. Has no activity on blunt DNA or DNA with 3'-overhangs, requires at least 10 bases of 5'-ssDNA for helicase activity.</text>
</comment>
<dbReference type="InterPro" id="IPR010994">
    <property type="entry name" value="RuvA_2-like"/>
</dbReference>
<accession>A0A9D2JRZ8</accession>
<dbReference type="InterPro" id="IPR027785">
    <property type="entry name" value="UvrD-like_helicase_C"/>
</dbReference>
<dbReference type="Proteomes" id="UP000824056">
    <property type="component" value="Unassembled WGS sequence"/>
</dbReference>
<name>A0A9D2JRZ8_9FIRM</name>
<dbReference type="InterPro" id="IPR050534">
    <property type="entry name" value="Coronavir_polyprotein_1ab"/>
</dbReference>
<dbReference type="SUPFAM" id="SSF52540">
    <property type="entry name" value="P-loop containing nucleoside triphosphate hydrolases"/>
    <property type="match status" value="1"/>
</dbReference>
<dbReference type="EC" id="5.6.2.3" evidence="3"/>
<dbReference type="Gene3D" id="1.10.150.20">
    <property type="entry name" value="5' to 3' exonuclease, C-terminal subdomain"/>
    <property type="match status" value="1"/>
</dbReference>
<dbReference type="InterPro" id="IPR055446">
    <property type="entry name" value="RecD2_N_OB"/>
</dbReference>
<dbReference type="PANTHER" id="PTHR43788:SF6">
    <property type="entry name" value="DNA HELICASE B"/>
    <property type="match status" value="1"/>
</dbReference>
<dbReference type="GO" id="GO:0017116">
    <property type="term" value="F:single-stranded DNA helicase activity"/>
    <property type="evidence" value="ECO:0007669"/>
    <property type="project" value="TreeGrafter"/>
</dbReference>
<dbReference type="Pfam" id="PF13538">
    <property type="entry name" value="UvrD_C_2"/>
    <property type="match status" value="1"/>
</dbReference>
<keyword evidence="1 3" id="KW-0547">Nucleotide-binding</keyword>
<evidence type="ECO:0000259" key="4">
    <source>
        <dbReference type="SMART" id="SM00382"/>
    </source>
</evidence>
<dbReference type="InterPro" id="IPR027417">
    <property type="entry name" value="P-loop_NTPase"/>
</dbReference>
<keyword evidence="3" id="KW-0378">Hydrolase</keyword>
<dbReference type="SUPFAM" id="SSF47781">
    <property type="entry name" value="RuvA domain 2-like"/>
    <property type="match status" value="1"/>
</dbReference>
<evidence type="ECO:0000256" key="1">
    <source>
        <dbReference type="ARBA" id="ARBA00022741"/>
    </source>
</evidence>
<dbReference type="GO" id="GO:0016787">
    <property type="term" value="F:hydrolase activity"/>
    <property type="evidence" value="ECO:0007669"/>
    <property type="project" value="UniProtKB-KW"/>
</dbReference>
<dbReference type="NCBIfam" id="TIGR01448">
    <property type="entry name" value="recD_rel"/>
    <property type="match status" value="1"/>
</dbReference>
<dbReference type="Pfam" id="PF13245">
    <property type="entry name" value="AAA_19"/>
    <property type="match status" value="1"/>
</dbReference>
<feature type="domain" description="AAA+ ATPase" evidence="4">
    <location>
        <begin position="336"/>
        <end position="487"/>
    </location>
</feature>
<reference evidence="5" key="2">
    <citation type="submission" date="2021-04" db="EMBL/GenBank/DDBJ databases">
        <authorList>
            <person name="Gilroy R."/>
        </authorList>
    </citation>
    <scope>NUCLEOTIDE SEQUENCE</scope>
    <source>
        <strain evidence="5">1068</strain>
    </source>
</reference>
<dbReference type="GO" id="GO:0003677">
    <property type="term" value="F:DNA binding"/>
    <property type="evidence" value="ECO:0007669"/>
    <property type="project" value="UniProtKB-UniRule"/>
</dbReference>
<dbReference type="SMART" id="SM00382">
    <property type="entry name" value="AAA"/>
    <property type="match status" value="1"/>
</dbReference>
<evidence type="ECO:0000313" key="6">
    <source>
        <dbReference type="Proteomes" id="UP000824056"/>
    </source>
</evidence>
<dbReference type="GO" id="GO:0006310">
    <property type="term" value="P:DNA recombination"/>
    <property type="evidence" value="ECO:0007669"/>
    <property type="project" value="InterPro"/>
</dbReference>
<dbReference type="Gene3D" id="1.10.10.2220">
    <property type="match status" value="1"/>
</dbReference>
<organism evidence="5 6">
    <name type="scientific">Candidatus Blautia pullicola</name>
    <dbReference type="NCBI Taxonomy" id="2838498"/>
    <lineage>
        <taxon>Bacteria</taxon>
        <taxon>Bacillati</taxon>
        <taxon>Bacillota</taxon>
        <taxon>Clostridia</taxon>
        <taxon>Lachnospirales</taxon>
        <taxon>Lachnospiraceae</taxon>
        <taxon>Blautia</taxon>
    </lineage>
</organism>
<dbReference type="InterPro" id="IPR041451">
    <property type="entry name" value="RecD2_SH13"/>
</dbReference>
<dbReference type="GO" id="GO:0005524">
    <property type="term" value="F:ATP binding"/>
    <property type="evidence" value="ECO:0007669"/>
    <property type="project" value="UniProtKB-UniRule"/>
</dbReference>
<evidence type="ECO:0000256" key="2">
    <source>
        <dbReference type="ARBA" id="ARBA00022840"/>
    </source>
</evidence>
<protein>
    <recommendedName>
        <fullName evidence="3">ATP-dependent RecD2 DNA helicase</fullName>
        <ecNumber evidence="3">5.6.2.3</ecNumber>
    </recommendedName>
    <alternativeName>
        <fullName evidence="3">DNA 5'-3' helicase subunit RecD2</fullName>
    </alternativeName>
</protein>
<sequence>MEETIEGYVEHIIFRNQENGYTVASLVSDGEEITCVGTFRFLNEGETIRAKGEFTRHPSYGRQFSVSSYESVIPQDSAAMERYLGSGAIKGIGAALAARIVKKFGEDTLRIVEEEPERLAEVKGISEKKAREIAQQVEEKADMRRAMMFLGQYGISQSLGAKIYQQYKEDMYRILKENPYKMAEDIVGVGFKIADEIAARIGIHTDSDYRIRSGILYILLQATAEGHVYLPKKILLARAEELLGVPADYMEKHLGDLSIDRKIVLKEIPGDEGKELAVYAGQYYQIELHVAQMLHELDVKDTAEESQVLDKIRRIQRASDIELDEKQQEAVIEAVKNGLLIITGGPGTGKTTTINAIIRYFELEGLEISLAAPTGRAAKRMTEATGYEAKTIHRLLELTGVPQESRGNVHFERNAQNPLAADVIIIDEMSMVDIFLMHALLSAVVTGTRLILVGDVNQLPSVGPGSVLKDIIGSGCFSVVELVKIFRQASQSDIVVNAHKINQGVPVTLDNKSMDFFFLKRYDANVIISVVITLIQKKLPKFVEATPYDIQVLTPMRKGLLGVERLNTILQQYLNPPGQEKKEREHGQGLFREGDKVMQIKNNYQMEWEIRGAYGIPVEKGVGVFNGDTGIIREINTFAETITVEFDEKRFVEYSFKQLDELELAYAITIHKAQGSEYPAVIIPLLGGPRMLMNRNLLYTAVTRARRCVTLVGDEKTFYEMEENRMEQSRYTALDLWIKECH</sequence>
<dbReference type="Pfam" id="PF14490">
    <property type="entry name" value="HHH_RecD2"/>
    <property type="match status" value="2"/>
</dbReference>
<dbReference type="HAMAP" id="MF_01488">
    <property type="entry name" value="RecD2"/>
    <property type="match status" value="1"/>
</dbReference>
<feature type="binding site" evidence="3">
    <location>
        <begin position="347"/>
        <end position="351"/>
    </location>
    <ligand>
        <name>ATP</name>
        <dbReference type="ChEBI" id="CHEBI:30616"/>
    </ligand>
</feature>
<keyword evidence="2 3" id="KW-0067">ATP-binding</keyword>
<proteinExistence type="inferred from homology"/>
<gene>
    <name evidence="3" type="primary">recD2</name>
    <name evidence="5" type="ORF">H9809_00545</name>
</gene>
<dbReference type="InterPro" id="IPR006345">
    <property type="entry name" value="RecD2"/>
</dbReference>
<keyword evidence="3" id="KW-0413">Isomerase</keyword>
<evidence type="ECO:0000313" key="5">
    <source>
        <dbReference type="EMBL" id="HIZ64387.1"/>
    </source>
</evidence>
<evidence type="ECO:0000256" key="3">
    <source>
        <dbReference type="HAMAP-Rule" id="MF_01488"/>
    </source>
</evidence>
<comment type="caution">
    <text evidence="5">The sequence shown here is derived from an EMBL/GenBank/DDBJ whole genome shotgun (WGS) entry which is preliminary data.</text>
</comment>
<reference evidence="5" key="1">
    <citation type="journal article" date="2021" name="PeerJ">
        <title>Extensive microbial diversity within the chicken gut microbiome revealed by metagenomics and culture.</title>
        <authorList>
            <person name="Gilroy R."/>
            <person name="Ravi A."/>
            <person name="Getino M."/>
            <person name="Pursley I."/>
            <person name="Horton D.L."/>
            <person name="Alikhan N.F."/>
            <person name="Baker D."/>
            <person name="Gharbi K."/>
            <person name="Hall N."/>
            <person name="Watson M."/>
            <person name="Adriaenssens E.M."/>
            <person name="Foster-Nyarko E."/>
            <person name="Jarju S."/>
            <person name="Secka A."/>
            <person name="Antonio M."/>
            <person name="Oren A."/>
            <person name="Chaudhuri R.R."/>
            <person name="La Ragione R."/>
            <person name="Hildebrand F."/>
            <person name="Pallen M.J."/>
        </authorList>
    </citation>
    <scope>NUCLEOTIDE SEQUENCE</scope>
    <source>
        <strain evidence="5">1068</strain>
    </source>
</reference>
<dbReference type="Gene3D" id="2.30.30.940">
    <property type="match status" value="1"/>
</dbReference>
<dbReference type="InterPro" id="IPR003593">
    <property type="entry name" value="AAA+_ATPase"/>
</dbReference>
<dbReference type="InterPro" id="IPR029493">
    <property type="entry name" value="RecD2-like_HHH"/>
</dbReference>
<dbReference type="GO" id="GO:0009338">
    <property type="term" value="C:exodeoxyribonuclease V complex"/>
    <property type="evidence" value="ECO:0007669"/>
    <property type="project" value="TreeGrafter"/>
</dbReference>
<dbReference type="PANTHER" id="PTHR43788">
    <property type="entry name" value="DNA2/NAM7 HELICASE FAMILY MEMBER"/>
    <property type="match status" value="1"/>
</dbReference>